<keyword evidence="5" id="KW-0456">Lyase</keyword>
<proteinExistence type="inferred from homology"/>
<sequence length="472" mass="53562">MNQDQIPIYERMVQFYKNKPISFHVPGHKNGLLYEGIDSAFAQVAQLDATELTGLDDLHAPEGMIGEAQELLTDFYQSSKSYFLVNGTTVGNLAMILACCQAGDYVLVQRHCHQSILHALNLAKLKPVFIASTVRENGETELMVETVQRAFQQYPSIRACIFTYPDYYGRTYNLQSMIEISHQNNALVLVDEAHGAHFCLGNPFPQTSLRLGADIVVHSAHKTLPAFTMGSYLHINSEHVPGKKVERYLKMLQSSSPSYLIMASLDLARHYLAHFSKEDVLYSQNQIQNFIEQLKQLPGIQVLQSEDPLKIMVRHALFSGYELQTRFELAGIYPELADPQQILLIFPLLKIGMPYPFDRALQQLQSLPWTDGQAQNRPKQNIIWQESLAITTLALSYEEMDDREEDWVEMDVSVGRVASQMITPYPPGIPLIMPGEKITQVHIEQLKKLMKFGARFQGEMEALRNGRLAVFR</sequence>
<dbReference type="Gene3D" id="3.40.640.10">
    <property type="entry name" value="Type I PLP-dependent aspartate aminotransferase-like (Major domain)"/>
    <property type="match status" value="1"/>
</dbReference>
<evidence type="ECO:0000256" key="4">
    <source>
        <dbReference type="ARBA" id="ARBA00022898"/>
    </source>
</evidence>
<gene>
    <name evidence="8" type="primary">cad</name>
    <name evidence="8" type="ORF">J8TS2_23910</name>
</gene>
<dbReference type="Pfam" id="PF01276">
    <property type="entry name" value="OKR_DC_1"/>
    <property type="match status" value="1"/>
</dbReference>
<evidence type="ECO:0000256" key="1">
    <source>
        <dbReference type="ARBA" id="ARBA00001933"/>
    </source>
</evidence>
<dbReference type="InterPro" id="IPR036633">
    <property type="entry name" value="Prn/Lys/Arg_de-COase_C_sf"/>
</dbReference>
<comment type="cofactor">
    <cofactor evidence="1">
        <name>pyridoxal 5'-phosphate</name>
        <dbReference type="ChEBI" id="CHEBI:597326"/>
    </cofactor>
</comment>
<dbReference type="InterPro" id="IPR052357">
    <property type="entry name" value="Orn_Lys_Arg_decarboxylase-I"/>
</dbReference>
<dbReference type="SUPFAM" id="SSF55904">
    <property type="entry name" value="Ornithine decarboxylase C-terminal domain"/>
    <property type="match status" value="1"/>
</dbReference>
<dbReference type="InterPro" id="IPR000310">
    <property type="entry name" value="Orn/Lys/Arg_deCO2ase_major_dom"/>
</dbReference>
<dbReference type="Gene3D" id="3.90.100.10">
    <property type="entry name" value="Orn/Lys/Arg decarboxylase, C-terminal domain"/>
    <property type="match status" value="1"/>
</dbReference>
<dbReference type="EMBL" id="BORB01000018">
    <property type="protein sequence ID" value="GIN58072.1"/>
    <property type="molecule type" value="Genomic_DNA"/>
</dbReference>
<evidence type="ECO:0000256" key="2">
    <source>
        <dbReference type="ARBA" id="ARBA00010671"/>
    </source>
</evidence>
<evidence type="ECO:0000259" key="6">
    <source>
        <dbReference type="Pfam" id="PF01276"/>
    </source>
</evidence>
<dbReference type="Proteomes" id="UP000679950">
    <property type="component" value="Unassembled WGS sequence"/>
</dbReference>
<dbReference type="InterPro" id="IPR015421">
    <property type="entry name" value="PyrdxlP-dep_Trfase_major"/>
</dbReference>
<feature type="domain" description="Orn/Lys/Arg decarboxylase C-terminal" evidence="7">
    <location>
        <begin position="393"/>
        <end position="458"/>
    </location>
</feature>
<evidence type="ECO:0000313" key="8">
    <source>
        <dbReference type="EMBL" id="GIN58072.1"/>
    </source>
</evidence>
<dbReference type="PANTHER" id="PTHR43277:SF3">
    <property type="entry name" value="DECARBOXYLASE, PUTATIVE-RELATED"/>
    <property type="match status" value="1"/>
</dbReference>
<evidence type="ECO:0000256" key="3">
    <source>
        <dbReference type="ARBA" id="ARBA00022793"/>
    </source>
</evidence>
<reference evidence="8 9" key="1">
    <citation type="submission" date="2021-03" db="EMBL/GenBank/DDBJ databases">
        <title>Antimicrobial resistance genes in bacteria isolated from Japanese honey, and their potential for conferring macrolide and lincosamide resistance in the American foulbrood pathogen Paenibacillus larvae.</title>
        <authorList>
            <person name="Okamoto M."/>
            <person name="Kumagai M."/>
            <person name="Kanamori H."/>
            <person name="Takamatsu D."/>
        </authorList>
    </citation>
    <scope>NUCLEOTIDE SEQUENCE [LARGE SCALE GENOMIC DNA]</scope>
    <source>
        <strain evidence="8 9">J8TS2</strain>
    </source>
</reference>
<name>A0ABQ4KJJ7_9BACI</name>
<comment type="caution">
    <text evidence="8">The sequence shown here is derived from an EMBL/GenBank/DDBJ whole genome shotgun (WGS) entry which is preliminary data.</text>
</comment>
<keyword evidence="4" id="KW-0663">Pyridoxal phosphate</keyword>
<accession>A0ABQ4KJJ7</accession>
<dbReference type="PANTHER" id="PTHR43277">
    <property type="entry name" value="ARGININE DECARBOXYLASE"/>
    <property type="match status" value="1"/>
</dbReference>
<dbReference type="RefSeq" id="WP_158323749.1">
    <property type="nucleotide sequence ID" value="NZ_BORB01000018.1"/>
</dbReference>
<comment type="similarity">
    <text evidence="2">Belongs to the Orn/Lys/Arg decarboxylase class-I family.</text>
</comment>
<feature type="domain" description="Orn/Lys/Arg decarboxylases family 1 pyridoxal-P attachment site" evidence="6">
    <location>
        <begin position="7"/>
        <end position="302"/>
    </location>
</feature>
<dbReference type="InterPro" id="IPR015424">
    <property type="entry name" value="PyrdxlP-dep_Trfase"/>
</dbReference>
<evidence type="ECO:0000313" key="9">
    <source>
        <dbReference type="Proteomes" id="UP000679950"/>
    </source>
</evidence>
<dbReference type="SUPFAM" id="SSF53383">
    <property type="entry name" value="PLP-dependent transferases"/>
    <property type="match status" value="1"/>
</dbReference>
<organism evidence="8 9">
    <name type="scientific">Lederbergia ruris</name>
    <dbReference type="NCBI Taxonomy" id="217495"/>
    <lineage>
        <taxon>Bacteria</taxon>
        <taxon>Bacillati</taxon>
        <taxon>Bacillota</taxon>
        <taxon>Bacilli</taxon>
        <taxon>Bacillales</taxon>
        <taxon>Bacillaceae</taxon>
        <taxon>Lederbergia</taxon>
    </lineage>
</organism>
<keyword evidence="3" id="KW-0210">Decarboxylase</keyword>
<dbReference type="InterPro" id="IPR008286">
    <property type="entry name" value="Prn/Lys/Arg_de-COase_C"/>
</dbReference>
<protein>
    <submittedName>
        <fullName evidence="8">Lysine decarboxylase</fullName>
    </submittedName>
</protein>
<evidence type="ECO:0000259" key="7">
    <source>
        <dbReference type="Pfam" id="PF03711"/>
    </source>
</evidence>
<keyword evidence="9" id="KW-1185">Reference proteome</keyword>
<dbReference type="Pfam" id="PF03711">
    <property type="entry name" value="OKR_DC_1_C"/>
    <property type="match status" value="1"/>
</dbReference>
<evidence type="ECO:0000256" key="5">
    <source>
        <dbReference type="ARBA" id="ARBA00023239"/>
    </source>
</evidence>